<dbReference type="EMBL" id="JAXIVS010000008">
    <property type="protein sequence ID" value="MDY7229545.1"/>
    <property type="molecule type" value="Genomic_DNA"/>
</dbReference>
<keyword evidence="1 3" id="KW-0808">Transferase</keyword>
<dbReference type="CDD" id="cd03801">
    <property type="entry name" value="GT4_PimA-like"/>
    <property type="match status" value="1"/>
</dbReference>
<dbReference type="InterPro" id="IPR001296">
    <property type="entry name" value="Glyco_trans_1"/>
</dbReference>
<feature type="domain" description="Glycosyl transferase family 1" evidence="2">
    <location>
        <begin position="188"/>
        <end position="337"/>
    </location>
</feature>
<keyword evidence="3" id="KW-0328">Glycosyltransferase</keyword>
<organism evidence="3 4">
    <name type="scientific">Hyalangium rubrum</name>
    <dbReference type="NCBI Taxonomy" id="3103134"/>
    <lineage>
        <taxon>Bacteria</taxon>
        <taxon>Pseudomonadati</taxon>
        <taxon>Myxococcota</taxon>
        <taxon>Myxococcia</taxon>
        <taxon>Myxococcales</taxon>
        <taxon>Cystobacterineae</taxon>
        <taxon>Archangiaceae</taxon>
        <taxon>Hyalangium</taxon>
    </lineage>
</organism>
<dbReference type="SUPFAM" id="SSF53756">
    <property type="entry name" value="UDP-Glycosyltransferase/glycogen phosphorylase"/>
    <property type="match status" value="1"/>
</dbReference>
<gene>
    <name evidence="3" type="ORF">SYV04_24345</name>
</gene>
<accession>A0ABU5H8A5</accession>
<evidence type="ECO:0000256" key="1">
    <source>
        <dbReference type="ARBA" id="ARBA00022679"/>
    </source>
</evidence>
<dbReference type="Gene3D" id="3.40.50.2000">
    <property type="entry name" value="Glycogen Phosphorylase B"/>
    <property type="match status" value="2"/>
</dbReference>
<proteinExistence type="predicted"/>
<evidence type="ECO:0000313" key="4">
    <source>
        <dbReference type="Proteomes" id="UP001291309"/>
    </source>
</evidence>
<evidence type="ECO:0000313" key="3">
    <source>
        <dbReference type="EMBL" id="MDY7229545.1"/>
    </source>
</evidence>
<comment type="caution">
    <text evidence="3">The sequence shown here is derived from an EMBL/GenBank/DDBJ whole genome shotgun (WGS) entry which is preliminary data.</text>
</comment>
<name>A0ABU5H8A5_9BACT</name>
<sequence length="542" mass="59310">MSRSRRPSGPSPARAIHQMLPRLAWGDAVGNQVRYLQALFRGWGYTSEVYADQWDEECRAQVRPAEDWPKEADEDSVLLIHHSFESRQVPRIARGPGRKVLVYHNVTPAPLFEGFDRKVAAACQAAREELLALRPHVEAAFAYSHFSAEELTAAGFPRVAVLPFALDWKAFHAPPDPTFQAEFDDGCVNILFVGRAVPSKRIDDVMRVFAAYQRLYQPRSRLLIAGYLNRETPYGTYLHGVKELLGAERIHLLGRVSASQLSACYAVATAYLSMSRHEGFGVPLLEAMEREVPVVAYGAAAVPETMGGAGLATRTREPEAVAQLLAVLEREPSLRKKVLAGQRTRLESLGQEAVAERVREALRPLLEGTPVPYPVANDATGLNLVCPGYLSHPHAPMSLLARKVAEQLPQARVLTLSPNTPLLSKGPRVVSEGDTSVWHFSPDQPLPLDAAEAWPLPGSSSLEMAVRHSTAPTVFLGAGTEVARHALPHVREHAWAVHEASAPAEARELGARLIPLETGAVEEASRRLVAALRRSGETHARG</sequence>
<dbReference type="PANTHER" id="PTHR46401:SF2">
    <property type="entry name" value="GLYCOSYLTRANSFERASE WBBK-RELATED"/>
    <property type="match status" value="1"/>
</dbReference>
<dbReference type="Pfam" id="PF00534">
    <property type="entry name" value="Glycos_transf_1"/>
    <property type="match status" value="1"/>
</dbReference>
<dbReference type="EC" id="2.4.-.-" evidence="3"/>
<dbReference type="GO" id="GO:0016757">
    <property type="term" value="F:glycosyltransferase activity"/>
    <property type="evidence" value="ECO:0007669"/>
    <property type="project" value="UniProtKB-KW"/>
</dbReference>
<dbReference type="RefSeq" id="WP_321548266.1">
    <property type="nucleotide sequence ID" value="NZ_JAXIVS010000008.1"/>
</dbReference>
<dbReference type="PANTHER" id="PTHR46401">
    <property type="entry name" value="GLYCOSYLTRANSFERASE WBBK-RELATED"/>
    <property type="match status" value="1"/>
</dbReference>
<dbReference type="Proteomes" id="UP001291309">
    <property type="component" value="Unassembled WGS sequence"/>
</dbReference>
<protein>
    <submittedName>
        <fullName evidence="3">Glycosyltransferase</fullName>
        <ecNumber evidence="3">2.4.-.-</ecNumber>
    </submittedName>
</protein>
<reference evidence="3 4" key="1">
    <citation type="submission" date="2023-12" db="EMBL/GenBank/DDBJ databases">
        <title>the genome sequence of Hyalangium sp. s54d21.</title>
        <authorList>
            <person name="Zhang X."/>
        </authorList>
    </citation>
    <scope>NUCLEOTIDE SEQUENCE [LARGE SCALE GENOMIC DNA]</scope>
    <source>
        <strain evidence="4">s54d21</strain>
    </source>
</reference>
<keyword evidence="4" id="KW-1185">Reference proteome</keyword>
<evidence type="ECO:0000259" key="2">
    <source>
        <dbReference type="Pfam" id="PF00534"/>
    </source>
</evidence>